<protein>
    <submittedName>
        <fullName evidence="1">Uncharacterized protein</fullName>
    </submittedName>
</protein>
<keyword evidence="2" id="KW-1185">Reference proteome</keyword>
<dbReference type="Proteomes" id="UP001379444">
    <property type="component" value="Chromosome"/>
</dbReference>
<gene>
    <name evidence="1" type="ORF">QNA12_08280</name>
</gene>
<sequence length="46" mass="5273">MKDYHTLLRIGINFAAILACLQRGRFALKSLLFTVGYLSFPLCKRI</sequence>
<evidence type="ECO:0000313" key="2">
    <source>
        <dbReference type="Proteomes" id="UP001379444"/>
    </source>
</evidence>
<organism evidence="1 2">
    <name type="scientific">Pectobacterium cacticida</name>
    <dbReference type="NCBI Taxonomy" id="69221"/>
    <lineage>
        <taxon>Bacteria</taxon>
        <taxon>Pseudomonadati</taxon>
        <taxon>Pseudomonadota</taxon>
        <taxon>Gammaproteobacteria</taxon>
        <taxon>Enterobacterales</taxon>
        <taxon>Pectobacteriaceae</taxon>
        <taxon>Pectobacterium</taxon>
    </lineage>
</organism>
<name>A0ABZ2GFG3_9GAMM</name>
<reference evidence="1 2" key="1">
    <citation type="journal article" date="2024" name="Front. Plant Sci.">
        <title>Comprehensive phenomic and genomic studies of the species, Pectobacterium cacticida and proposal for reclassification as Alcorniella cacticida comb. nov.</title>
        <authorList>
            <person name="Jonca J."/>
            <person name="Pirhonen M."/>
            <person name="Waleron M.M."/>
            <person name="Gawor J."/>
            <person name="Mrozik A."/>
            <person name="Smoktunowicz M."/>
            <person name="Waleron K."/>
            <person name="Waleron M."/>
        </authorList>
    </citation>
    <scope>NUCLEOTIDE SEQUENCE [LARGE SCALE GENOMIC DNA]</scope>
    <source>
        <strain evidence="1 2">DPMP6</strain>
    </source>
</reference>
<proteinExistence type="predicted"/>
<accession>A0ABZ2GFG3</accession>
<evidence type="ECO:0000313" key="1">
    <source>
        <dbReference type="EMBL" id="WWO39940.1"/>
    </source>
</evidence>
<dbReference type="PROSITE" id="PS51257">
    <property type="entry name" value="PROKAR_LIPOPROTEIN"/>
    <property type="match status" value="1"/>
</dbReference>
<dbReference type="EMBL" id="CP125967">
    <property type="protein sequence ID" value="WWO39940.1"/>
    <property type="molecule type" value="Genomic_DNA"/>
</dbReference>
<dbReference type="RefSeq" id="WP_264496080.1">
    <property type="nucleotide sequence ID" value="NZ_CP109947.1"/>
</dbReference>